<dbReference type="AlphaFoldDB" id="A0A2G2WSD2"/>
<dbReference type="InterPro" id="IPR029489">
    <property type="entry name" value="OGT/SEC/SPY_C"/>
</dbReference>
<dbReference type="GO" id="GO:0097363">
    <property type="term" value="F:protein O-acetylglucosaminyltransferase activity"/>
    <property type="evidence" value="ECO:0007669"/>
    <property type="project" value="TreeGrafter"/>
</dbReference>
<dbReference type="EMBL" id="MLFT02000005">
    <property type="protein sequence ID" value="PHT48080.1"/>
    <property type="molecule type" value="Genomic_DNA"/>
</dbReference>
<dbReference type="InterPro" id="IPR037919">
    <property type="entry name" value="OGT"/>
</dbReference>
<feature type="domain" description="O-GlcNAc transferase C-terminal" evidence="6">
    <location>
        <begin position="89"/>
        <end position="185"/>
    </location>
</feature>
<dbReference type="PANTHER" id="PTHR44366">
    <property type="entry name" value="UDP-N-ACETYLGLUCOSAMINE--PEPTIDE N-ACETYLGLUCOSAMINYLTRANSFERASE 110 KDA SUBUNIT"/>
    <property type="match status" value="1"/>
</dbReference>
<keyword evidence="4" id="KW-0802">TPR repeat</keyword>
<dbReference type="OrthoDB" id="421121at2759"/>
<feature type="region of interest" description="Disordered" evidence="5">
    <location>
        <begin position="307"/>
        <end position="341"/>
    </location>
</feature>
<evidence type="ECO:0000256" key="1">
    <source>
        <dbReference type="ARBA" id="ARBA00004922"/>
    </source>
</evidence>
<evidence type="ECO:0000313" key="7">
    <source>
        <dbReference type="EMBL" id="PHT48080.1"/>
    </source>
</evidence>
<proteinExistence type="predicted"/>
<evidence type="ECO:0000256" key="4">
    <source>
        <dbReference type="ARBA" id="ARBA00022803"/>
    </source>
</evidence>
<evidence type="ECO:0000313" key="8">
    <source>
        <dbReference type="Proteomes" id="UP000224567"/>
    </source>
</evidence>
<keyword evidence="8" id="KW-1185">Reference proteome</keyword>
<evidence type="ECO:0000256" key="2">
    <source>
        <dbReference type="ARBA" id="ARBA00022679"/>
    </source>
</evidence>
<dbReference type="STRING" id="33114.A0A2G2WSD2"/>
<name>A0A2G2WSD2_CAPBA</name>
<comment type="caution">
    <text evidence="7">The sequence shown here is derived from an EMBL/GenBank/DDBJ whole genome shotgun (WGS) entry which is preliminary data.</text>
</comment>
<evidence type="ECO:0000259" key="6">
    <source>
        <dbReference type="Pfam" id="PF13844"/>
    </source>
</evidence>
<dbReference type="Proteomes" id="UP000224567">
    <property type="component" value="Unassembled WGS sequence"/>
</dbReference>
<dbReference type="Pfam" id="PF13844">
    <property type="entry name" value="Glyco_transf_41"/>
    <property type="match status" value="1"/>
</dbReference>
<keyword evidence="2" id="KW-0808">Transferase</keyword>
<dbReference type="PANTHER" id="PTHR44366:SF1">
    <property type="entry name" value="UDP-N-ACETYLGLUCOSAMINE--PEPTIDE N-ACETYLGLUCOSAMINYLTRANSFERASE 110 KDA SUBUNIT"/>
    <property type="match status" value="1"/>
</dbReference>
<keyword evidence="3" id="KW-0677">Repeat</keyword>
<protein>
    <recommendedName>
        <fullName evidence="6">O-GlcNAc transferase C-terminal domain-containing protein</fullName>
    </recommendedName>
</protein>
<dbReference type="GO" id="GO:0006493">
    <property type="term" value="P:protein O-linked glycosylation"/>
    <property type="evidence" value="ECO:0007669"/>
    <property type="project" value="InterPro"/>
</dbReference>
<evidence type="ECO:0000256" key="5">
    <source>
        <dbReference type="SAM" id="MobiDB-lite"/>
    </source>
</evidence>
<accession>A0A2G2WSD2</accession>
<organism evidence="7 8">
    <name type="scientific">Capsicum baccatum</name>
    <name type="common">Peruvian pepper</name>
    <dbReference type="NCBI Taxonomy" id="33114"/>
    <lineage>
        <taxon>Eukaryota</taxon>
        <taxon>Viridiplantae</taxon>
        <taxon>Streptophyta</taxon>
        <taxon>Embryophyta</taxon>
        <taxon>Tracheophyta</taxon>
        <taxon>Spermatophyta</taxon>
        <taxon>Magnoliopsida</taxon>
        <taxon>eudicotyledons</taxon>
        <taxon>Gunneridae</taxon>
        <taxon>Pentapetalae</taxon>
        <taxon>asterids</taxon>
        <taxon>lamiids</taxon>
        <taxon>Solanales</taxon>
        <taxon>Solanaceae</taxon>
        <taxon>Solanoideae</taxon>
        <taxon>Capsiceae</taxon>
        <taxon>Capsicum</taxon>
    </lineage>
</organism>
<dbReference type="Gene3D" id="3.40.50.2000">
    <property type="entry name" value="Glycogen Phosphorylase B"/>
    <property type="match status" value="1"/>
</dbReference>
<comment type="pathway">
    <text evidence="1">Protein modification; protein glycosylation.</text>
</comment>
<sequence>MPQRNCIYSLENAPKYYVLEDDARSRPGKSGGDAKKIVVDDFVYLTLVMLDYGPICCRGQEVRYVDAKFLFAYFNHLSKMDPKILMTWPLYNAYTTGTDVFWAGLPILSLSPKKMATRVASSLCLATGLGDDMIISKYVFLTSSYEGISGEGSVIGTKLSKVQELTNRLKVMRLSCPLCDIARWVLTMKISALCGPLGSKGKLHHELIQSLFIRNFRLFSLQILFYQCMPNTRSSGQPLLPINPEPQLIGRMEVQRDIERRAAQQEQDRLAALAAAQVHQQNIDNPWRATNPEVVALVNRRDRQARLRPERRAVQTPFDDDDDDLDGSGATGAIIPPPLEPGAKFNITSTMIQLL</sequence>
<evidence type="ECO:0000256" key="3">
    <source>
        <dbReference type="ARBA" id="ARBA00022737"/>
    </source>
</evidence>
<reference evidence="8" key="2">
    <citation type="journal article" date="2017" name="J. Anim. Genet.">
        <title>Multiple reference genome sequences of hot pepper reveal the massive evolution of plant disease resistance genes by retroduplication.</title>
        <authorList>
            <person name="Kim S."/>
            <person name="Park J."/>
            <person name="Yeom S.-I."/>
            <person name="Kim Y.-M."/>
            <person name="Seo E."/>
            <person name="Kim K.-T."/>
            <person name="Kim M.-S."/>
            <person name="Lee J.M."/>
            <person name="Cheong K."/>
            <person name="Shin H.-S."/>
            <person name="Kim S.-B."/>
            <person name="Han K."/>
            <person name="Lee J."/>
            <person name="Park M."/>
            <person name="Lee H.-A."/>
            <person name="Lee H.-Y."/>
            <person name="Lee Y."/>
            <person name="Oh S."/>
            <person name="Lee J.H."/>
            <person name="Choi E."/>
            <person name="Choi E."/>
            <person name="Lee S.E."/>
            <person name="Jeon J."/>
            <person name="Kim H."/>
            <person name="Choi G."/>
            <person name="Song H."/>
            <person name="Lee J."/>
            <person name="Lee S.-C."/>
            <person name="Kwon J.-K."/>
            <person name="Lee H.-Y."/>
            <person name="Koo N."/>
            <person name="Hong Y."/>
            <person name="Kim R.W."/>
            <person name="Kang W.-H."/>
            <person name="Huh J.H."/>
            <person name="Kang B.-C."/>
            <person name="Yang T.-J."/>
            <person name="Lee Y.-H."/>
            <person name="Bennetzen J.L."/>
            <person name="Choi D."/>
        </authorList>
    </citation>
    <scope>NUCLEOTIDE SEQUENCE [LARGE SCALE GENOMIC DNA]</scope>
    <source>
        <strain evidence="8">cv. PBC81</strain>
    </source>
</reference>
<dbReference type="Gene3D" id="3.40.50.11380">
    <property type="match status" value="1"/>
</dbReference>
<gene>
    <name evidence="7" type="ORF">CQW23_12288</name>
</gene>
<reference evidence="7 8" key="1">
    <citation type="journal article" date="2017" name="Genome Biol.">
        <title>New reference genome sequences of hot pepper reveal the massive evolution of plant disease-resistance genes by retroduplication.</title>
        <authorList>
            <person name="Kim S."/>
            <person name="Park J."/>
            <person name="Yeom S.I."/>
            <person name="Kim Y.M."/>
            <person name="Seo E."/>
            <person name="Kim K.T."/>
            <person name="Kim M.S."/>
            <person name="Lee J.M."/>
            <person name="Cheong K."/>
            <person name="Shin H.S."/>
            <person name="Kim S.B."/>
            <person name="Han K."/>
            <person name="Lee J."/>
            <person name="Park M."/>
            <person name="Lee H.A."/>
            <person name="Lee H.Y."/>
            <person name="Lee Y."/>
            <person name="Oh S."/>
            <person name="Lee J.H."/>
            <person name="Choi E."/>
            <person name="Choi E."/>
            <person name="Lee S.E."/>
            <person name="Jeon J."/>
            <person name="Kim H."/>
            <person name="Choi G."/>
            <person name="Song H."/>
            <person name="Lee J."/>
            <person name="Lee S.C."/>
            <person name="Kwon J.K."/>
            <person name="Lee H.Y."/>
            <person name="Koo N."/>
            <person name="Hong Y."/>
            <person name="Kim R.W."/>
            <person name="Kang W.H."/>
            <person name="Huh J.H."/>
            <person name="Kang B.C."/>
            <person name="Yang T.J."/>
            <person name="Lee Y.H."/>
            <person name="Bennetzen J.L."/>
            <person name="Choi D."/>
        </authorList>
    </citation>
    <scope>NUCLEOTIDE SEQUENCE [LARGE SCALE GENOMIC DNA]</scope>
    <source>
        <strain evidence="8">cv. PBC81</strain>
    </source>
</reference>